<proteinExistence type="predicted"/>
<accession>A0ACC2U9F3</accession>
<dbReference type="EMBL" id="QTSX02000993">
    <property type="protein sequence ID" value="KAJ9083482.1"/>
    <property type="molecule type" value="Genomic_DNA"/>
</dbReference>
<evidence type="ECO:0000313" key="2">
    <source>
        <dbReference type="Proteomes" id="UP001165960"/>
    </source>
</evidence>
<organism evidence="1 2">
    <name type="scientific">Entomophthora muscae</name>
    <dbReference type="NCBI Taxonomy" id="34485"/>
    <lineage>
        <taxon>Eukaryota</taxon>
        <taxon>Fungi</taxon>
        <taxon>Fungi incertae sedis</taxon>
        <taxon>Zoopagomycota</taxon>
        <taxon>Entomophthoromycotina</taxon>
        <taxon>Entomophthoromycetes</taxon>
        <taxon>Entomophthorales</taxon>
        <taxon>Entomophthoraceae</taxon>
        <taxon>Entomophthora</taxon>
    </lineage>
</organism>
<dbReference type="Proteomes" id="UP001165960">
    <property type="component" value="Unassembled WGS sequence"/>
</dbReference>
<comment type="caution">
    <text evidence="1">The sequence shown here is derived from an EMBL/GenBank/DDBJ whole genome shotgun (WGS) entry which is preliminary data.</text>
</comment>
<gene>
    <name evidence="1" type="ORF">DSO57_1034288</name>
</gene>
<reference evidence="1" key="1">
    <citation type="submission" date="2022-04" db="EMBL/GenBank/DDBJ databases">
        <title>Genome of the entomopathogenic fungus Entomophthora muscae.</title>
        <authorList>
            <person name="Elya C."/>
            <person name="Lovett B.R."/>
            <person name="Lee E."/>
            <person name="Macias A.M."/>
            <person name="Hajek A.E."/>
            <person name="De Bivort B.L."/>
            <person name="Kasson M.T."/>
            <person name="De Fine Licht H.H."/>
            <person name="Stajich J.E."/>
        </authorList>
    </citation>
    <scope>NUCLEOTIDE SEQUENCE</scope>
    <source>
        <strain evidence="1">Berkeley</strain>
    </source>
</reference>
<name>A0ACC2U9F3_9FUNG</name>
<protein>
    <submittedName>
        <fullName evidence="1">Uncharacterized protein</fullName>
    </submittedName>
</protein>
<evidence type="ECO:0000313" key="1">
    <source>
        <dbReference type="EMBL" id="KAJ9083482.1"/>
    </source>
</evidence>
<keyword evidence="2" id="KW-1185">Reference proteome</keyword>
<sequence length="666" mass="74655">MKGRSNTPEAAAGLDAAARQPIDLQAARASGTIHVEAFGAIVEGSAANLARHKLFTKIISDNKDFEKTSRNHFSREESFLNSMRICKKLAEMIVKHKIKEKDMLRFVSYADEPNPMYLQLGMFLVAIKTQTDDEQFKQWYDDVSKFRILGCYAQTELGHGSGISNLETTATFDRKTDEFVIHSPTLSSAKFWPGALAKFSNHAIVYAQLIIDGKSYGPHGFITQTRSFEDHREMKGVTLRDIGPKVGYAGMDNGYAKFDHVRVPRRNMLMRFAKVSRDGKYIKPPHSKLGYAIMTESRVEIVDSAWRALSRTLVIAIRYCLVRRQSPQRSLEPQVIDYTLVQYRLFPLLAKTFALNASYIWLKDLYDEMMQRQDFSLLAEVHAMSSSLKAYSTEVAANGIEEARRCLGGQGYLQASGIPNYFNSFIGALAFEGENGLLTQQTARYLLKQINGALTPGRSTLYLVQPNYQLPTCKDAPALHELIALLGSRVLYQLKHIQAKVQASSWSSLNVECARISKAQAEYTCLLMMVTRAMHLEKEGVSAADMKLYRLLALIYGLSCVDQESGDFLESKCLSPNQIGLLRSSLQQSFLQLRPEVALLVDSFHLSDSFLASALGSSDGRVYERLVQSVMENPLNAPPEGEVVLGYNEYIRPLVHGHHLSSNHKL</sequence>